<dbReference type="STRING" id="126156.SAMN05421670_2500"/>
<dbReference type="PROSITE" id="PS51756">
    <property type="entry name" value="LXG"/>
    <property type="match status" value="1"/>
</dbReference>
<gene>
    <name evidence="3" type="ORF">SAMN05421670_2500</name>
</gene>
<comment type="similarity">
    <text evidence="1">In the N-terminal section; belongs to the LXG family.</text>
</comment>
<evidence type="ECO:0000256" key="1">
    <source>
        <dbReference type="ARBA" id="ARBA00034117"/>
    </source>
</evidence>
<dbReference type="OrthoDB" id="3261089at2"/>
<keyword evidence="4" id="KW-1185">Reference proteome</keyword>
<dbReference type="EMBL" id="FOXU01000004">
    <property type="protein sequence ID" value="SFQ52773.1"/>
    <property type="molecule type" value="Genomic_DNA"/>
</dbReference>
<dbReference type="RefSeq" id="WP_093537222.1">
    <property type="nucleotide sequence ID" value="NZ_FOXU01000004.1"/>
</dbReference>
<evidence type="ECO:0000259" key="2">
    <source>
        <dbReference type="PROSITE" id="PS51756"/>
    </source>
</evidence>
<evidence type="ECO:0000313" key="3">
    <source>
        <dbReference type="EMBL" id="SFQ52773.1"/>
    </source>
</evidence>
<dbReference type="AlphaFoldDB" id="A0A1I5Z8F7"/>
<organism evidence="3 4">
    <name type="scientific">Psychrobacillus psychrotolerans</name>
    <dbReference type="NCBI Taxonomy" id="126156"/>
    <lineage>
        <taxon>Bacteria</taxon>
        <taxon>Bacillati</taxon>
        <taxon>Bacillota</taxon>
        <taxon>Bacilli</taxon>
        <taxon>Bacillales</taxon>
        <taxon>Bacillaceae</taxon>
        <taxon>Psychrobacillus</taxon>
    </lineage>
</organism>
<evidence type="ECO:0000313" key="4">
    <source>
        <dbReference type="Proteomes" id="UP000198734"/>
    </source>
</evidence>
<reference evidence="4" key="1">
    <citation type="submission" date="2016-10" db="EMBL/GenBank/DDBJ databases">
        <authorList>
            <person name="Varghese N."/>
            <person name="Submissions S."/>
        </authorList>
    </citation>
    <scope>NUCLEOTIDE SEQUENCE [LARGE SCALE GENOMIC DNA]</scope>
    <source>
        <strain evidence="4">DSM 11706</strain>
    </source>
</reference>
<dbReference type="Proteomes" id="UP000198734">
    <property type="component" value="Unassembled WGS sequence"/>
</dbReference>
<protein>
    <submittedName>
        <fullName evidence="3">LXG domain of WXG superfamily protein</fullName>
    </submittedName>
</protein>
<dbReference type="Pfam" id="PF04740">
    <property type="entry name" value="LXG"/>
    <property type="match status" value="1"/>
</dbReference>
<sequence length="486" mass="51658">MKILSVQPFHEGLQGNINMLSRLEGEINAIQTAVQGLVMMEETLKGEGGNAIRSFYNDCHLPFLHFFLTFKDLFNTTLTTMNSALDTLEPDANGYIRQAYLEGEVEDGLNEISQVTTSLTDESNSIINSVSDIVPLPHLDDSGVQEGVTSAKTSRNNTVSDLNEFDLSQTNALLLIEAAMLNMEAWLTDMEYLMEEGLTDVNFPADSWNSVQDATPIGQFYLQHQIDMLASDPRVEENGVEVSAPIPTSTTKESLWEGIMSTVGVNINDWQNKPINAAATLLGTAVVGNSTYKEVRLAAQGFGITRTTRTTKQNVTKTVIKITRPDLIGVKNKTYSGANATNYEKIFKRVDPATNVKSTFRFSANKLGYIGVFATAGGDIVHGIQNNESASEIAGNVTGDVAVAGASMAASAWAGAQAGAMVGVAGGPVGVVAGAVVGLVVGVAVTAVLSEVKIMDVDGDGESDSISDAIKIGTKGLIDGVAGWFD</sequence>
<feature type="domain" description="LXG" evidence="2">
    <location>
        <begin position="1"/>
        <end position="234"/>
    </location>
</feature>
<dbReference type="InterPro" id="IPR006829">
    <property type="entry name" value="LXG_dom"/>
</dbReference>
<name>A0A1I5Z8F7_9BACI</name>
<accession>A0A1I5Z8F7</accession>
<proteinExistence type="inferred from homology"/>